<comment type="caution">
    <text evidence="1">The sequence shown here is derived from an EMBL/GenBank/DDBJ whole genome shotgun (WGS) entry which is preliminary data.</text>
</comment>
<dbReference type="AlphaFoldDB" id="A0AAD7G9T2"/>
<organism evidence="1 2">
    <name type="scientific">Mycena rosella</name>
    <name type="common">Pink bonnet</name>
    <name type="synonym">Agaricus rosellus</name>
    <dbReference type="NCBI Taxonomy" id="1033263"/>
    <lineage>
        <taxon>Eukaryota</taxon>
        <taxon>Fungi</taxon>
        <taxon>Dikarya</taxon>
        <taxon>Basidiomycota</taxon>
        <taxon>Agaricomycotina</taxon>
        <taxon>Agaricomycetes</taxon>
        <taxon>Agaricomycetidae</taxon>
        <taxon>Agaricales</taxon>
        <taxon>Marasmiineae</taxon>
        <taxon>Mycenaceae</taxon>
        <taxon>Mycena</taxon>
    </lineage>
</organism>
<dbReference type="EMBL" id="JARKIE010000119">
    <property type="protein sequence ID" value="KAJ7681335.1"/>
    <property type="molecule type" value="Genomic_DNA"/>
</dbReference>
<dbReference type="Proteomes" id="UP001221757">
    <property type="component" value="Unassembled WGS sequence"/>
</dbReference>
<proteinExistence type="predicted"/>
<sequence length="156" mass="17489">MPEQGVLLLLEREAKWEEEQVPKDVSRDDDEAFYGHFVTHSECCAHVNGTRQTFTLHISSPSDPNFVPLPRPAPPKKAPKKYKEFSPFYCKCCHSKFASEHLTIPSAEFVNQLAITGRLSAKARGKELVIAICNSTEEIISYSELPLALKHIASGY</sequence>
<accession>A0AAD7G9T2</accession>
<reference evidence="1" key="1">
    <citation type="submission" date="2023-03" db="EMBL/GenBank/DDBJ databases">
        <title>Massive genome expansion in bonnet fungi (Mycena s.s.) driven by repeated elements and novel gene families across ecological guilds.</title>
        <authorList>
            <consortium name="Lawrence Berkeley National Laboratory"/>
            <person name="Harder C.B."/>
            <person name="Miyauchi S."/>
            <person name="Viragh M."/>
            <person name="Kuo A."/>
            <person name="Thoen E."/>
            <person name="Andreopoulos B."/>
            <person name="Lu D."/>
            <person name="Skrede I."/>
            <person name="Drula E."/>
            <person name="Henrissat B."/>
            <person name="Morin E."/>
            <person name="Kohler A."/>
            <person name="Barry K."/>
            <person name="LaButti K."/>
            <person name="Morin E."/>
            <person name="Salamov A."/>
            <person name="Lipzen A."/>
            <person name="Mereny Z."/>
            <person name="Hegedus B."/>
            <person name="Baldrian P."/>
            <person name="Stursova M."/>
            <person name="Weitz H."/>
            <person name="Taylor A."/>
            <person name="Grigoriev I.V."/>
            <person name="Nagy L.G."/>
            <person name="Martin F."/>
            <person name="Kauserud H."/>
        </authorList>
    </citation>
    <scope>NUCLEOTIDE SEQUENCE</scope>
    <source>
        <strain evidence="1">CBHHK067</strain>
    </source>
</reference>
<evidence type="ECO:0000313" key="2">
    <source>
        <dbReference type="Proteomes" id="UP001221757"/>
    </source>
</evidence>
<name>A0AAD7G9T2_MYCRO</name>
<evidence type="ECO:0000313" key="1">
    <source>
        <dbReference type="EMBL" id="KAJ7681335.1"/>
    </source>
</evidence>
<gene>
    <name evidence="1" type="ORF">B0H17DRAFT_1333735</name>
</gene>
<protein>
    <submittedName>
        <fullName evidence="1">Uncharacterized protein</fullName>
    </submittedName>
</protein>
<keyword evidence="2" id="KW-1185">Reference proteome</keyword>